<feature type="domain" description="Nitroreductase" evidence="1">
    <location>
        <begin position="25"/>
        <end position="203"/>
    </location>
</feature>
<dbReference type="EMBL" id="DXBY01000228">
    <property type="protein sequence ID" value="HIZ36764.1"/>
    <property type="molecule type" value="Genomic_DNA"/>
</dbReference>
<dbReference type="Gene3D" id="3.40.109.10">
    <property type="entry name" value="NADH Oxidase"/>
    <property type="match status" value="1"/>
</dbReference>
<comment type="caution">
    <text evidence="2">The sequence shown here is derived from an EMBL/GenBank/DDBJ whole genome shotgun (WGS) entry which is preliminary data.</text>
</comment>
<evidence type="ECO:0000313" key="3">
    <source>
        <dbReference type="Proteomes" id="UP000824037"/>
    </source>
</evidence>
<protein>
    <submittedName>
        <fullName evidence="2">Nitroreductase family protein</fullName>
    </submittedName>
</protein>
<organism evidence="2 3">
    <name type="scientific">Candidatus Ruania gallistercoris</name>
    <dbReference type="NCBI Taxonomy" id="2838746"/>
    <lineage>
        <taxon>Bacteria</taxon>
        <taxon>Bacillati</taxon>
        <taxon>Actinomycetota</taxon>
        <taxon>Actinomycetes</taxon>
        <taxon>Micrococcales</taxon>
        <taxon>Ruaniaceae</taxon>
        <taxon>Ruania</taxon>
    </lineage>
</organism>
<gene>
    <name evidence="2" type="ORF">H9815_13400</name>
</gene>
<sequence length="208" mass="21260">MVDRGDGTLVALPPGEGTSLSPLLSARRSVKELTDEPLALAEVAGLLRHAAGVDGAGRPTYASARAQYLVSVTLVAGEVIGLRPGAYRYLDDRHALRTGTLGDLRPALAGATVDAHWVTGAPAVLVLSADLTAADEYFAELGSGQGDRFAWLEAGLITQNAYLWAAAVDLGVAFIGGLEQAGLAGAGVVPDGENVLGLLPVGWPAGRP</sequence>
<evidence type="ECO:0000313" key="2">
    <source>
        <dbReference type="EMBL" id="HIZ36764.1"/>
    </source>
</evidence>
<dbReference type="GO" id="GO:0016491">
    <property type="term" value="F:oxidoreductase activity"/>
    <property type="evidence" value="ECO:0007669"/>
    <property type="project" value="InterPro"/>
</dbReference>
<name>A0A9D2EFM3_9MICO</name>
<evidence type="ECO:0000259" key="1">
    <source>
        <dbReference type="Pfam" id="PF00881"/>
    </source>
</evidence>
<dbReference type="Proteomes" id="UP000824037">
    <property type="component" value="Unassembled WGS sequence"/>
</dbReference>
<dbReference type="PANTHER" id="PTHR43745">
    <property type="entry name" value="NITROREDUCTASE MJ1384-RELATED"/>
    <property type="match status" value="1"/>
</dbReference>
<dbReference type="PANTHER" id="PTHR43745:SF2">
    <property type="entry name" value="NITROREDUCTASE MJ1384-RELATED"/>
    <property type="match status" value="1"/>
</dbReference>
<dbReference type="InterPro" id="IPR052544">
    <property type="entry name" value="Bacteriocin_Proc_Enz"/>
</dbReference>
<accession>A0A9D2EFM3</accession>
<dbReference type="InterPro" id="IPR000415">
    <property type="entry name" value="Nitroreductase-like"/>
</dbReference>
<proteinExistence type="predicted"/>
<dbReference type="InterPro" id="IPR029479">
    <property type="entry name" value="Nitroreductase"/>
</dbReference>
<reference evidence="2" key="1">
    <citation type="journal article" date="2021" name="PeerJ">
        <title>Extensive microbial diversity within the chicken gut microbiome revealed by metagenomics and culture.</title>
        <authorList>
            <person name="Gilroy R."/>
            <person name="Ravi A."/>
            <person name="Getino M."/>
            <person name="Pursley I."/>
            <person name="Horton D.L."/>
            <person name="Alikhan N.F."/>
            <person name="Baker D."/>
            <person name="Gharbi K."/>
            <person name="Hall N."/>
            <person name="Watson M."/>
            <person name="Adriaenssens E.M."/>
            <person name="Foster-Nyarko E."/>
            <person name="Jarju S."/>
            <person name="Secka A."/>
            <person name="Antonio M."/>
            <person name="Oren A."/>
            <person name="Chaudhuri R.R."/>
            <person name="La Ragione R."/>
            <person name="Hildebrand F."/>
            <person name="Pallen M.J."/>
        </authorList>
    </citation>
    <scope>NUCLEOTIDE SEQUENCE</scope>
    <source>
        <strain evidence="2">ChiGjej4B4-7305</strain>
    </source>
</reference>
<dbReference type="AlphaFoldDB" id="A0A9D2EFM3"/>
<dbReference type="SUPFAM" id="SSF55469">
    <property type="entry name" value="FMN-dependent nitroreductase-like"/>
    <property type="match status" value="1"/>
</dbReference>
<dbReference type="Pfam" id="PF00881">
    <property type="entry name" value="Nitroreductase"/>
    <property type="match status" value="1"/>
</dbReference>
<reference evidence="2" key="2">
    <citation type="submission" date="2021-04" db="EMBL/GenBank/DDBJ databases">
        <authorList>
            <person name="Gilroy R."/>
        </authorList>
    </citation>
    <scope>NUCLEOTIDE SEQUENCE</scope>
    <source>
        <strain evidence="2">ChiGjej4B4-7305</strain>
    </source>
</reference>